<evidence type="ECO:0000313" key="4">
    <source>
        <dbReference type="EMBL" id="KAI1239036.1"/>
    </source>
</evidence>
<feature type="region of interest" description="Disordered" evidence="2">
    <location>
        <begin position="856"/>
        <end position="875"/>
    </location>
</feature>
<feature type="region of interest" description="Disordered" evidence="2">
    <location>
        <begin position="938"/>
        <end position="973"/>
    </location>
</feature>
<comment type="caution">
    <text evidence="3">The sequence shown here is derived from an EMBL/GenBank/DDBJ whole genome shotgun (WGS) entry which is preliminary data.</text>
</comment>
<dbReference type="PANTHER" id="PTHR22774:SF17">
    <property type="entry name" value="BRIDGE-LIKE LIPID TRANSFER PROTEIN FAMILY MEMBER 3B"/>
    <property type="match status" value="1"/>
</dbReference>
<evidence type="ECO:0000256" key="1">
    <source>
        <dbReference type="SAM" id="Coils"/>
    </source>
</evidence>
<protein>
    <recommendedName>
        <fullName evidence="6">UH1BL protein</fullName>
    </recommendedName>
</protein>
<evidence type="ECO:0000256" key="2">
    <source>
        <dbReference type="SAM" id="MobiDB-lite"/>
    </source>
</evidence>
<feature type="compositionally biased region" description="Polar residues" evidence="2">
    <location>
        <begin position="415"/>
        <end position="425"/>
    </location>
</feature>
<reference evidence="4" key="3">
    <citation type="submission" date="2022-01" db="EMBL/GenBank/DDBJ databases">
        <authorList>
            <person name="Rubenstein D.R."/>
        </authorList>
    </citation>
    <scope>NUCLEOTIDE SEQUENCE</scope>
    <source>
        <strain evidence="4">SS15</strain>
        <tissue evidence="4">Liver</tissue>
    </source>
</reference>
<name>A0A835NPA4_9PASS</name>
<organism evidence="3">
    <name type="scientific">Lamprotornis superbus</name>
    <dbReference type="NCBI Taxonomy" id="245042"/>
    <lineage>
        <taxon>Eukaryota</taxon>
        <taxon>Metazoa</taxon>
        <taxon>Chordata</taxon>
        <taxon>Craniata</taxon>
        <taxon>Vertebrata</taxon>
        <taxon>Euteleostomi</taxon>
        <taxon>Archelosauria</taxon>
        <taxon>Archosauria</taxon>
        <taxon>Dinosauria</taxon>
        <taxon>Saurischia</taxon>
        <taxon>Theropoda</taxon>
        <taxon>Coelurosauria</taxon>
        <taxon>Aves</taxon>
        <taxon>Neognathae</taxon>
        <taxon>Neoaves</taxon>
        <taxon>Telluraves</taxon>
        <taxon>Australaves</taxon>
        <taxon>Passeriformes</taxon>
        <taxon>Sturnidae</taxon>
        <taxon>Lamprotornis</taxon>
    </lineage>
</organism>
<keyword evidence="5" id="KW-1185">Reference proteome</keyword>
<evidence type="ECO:0000313" key="5">
    <source>
        <dbReference type="Proteomes" id="UP000618051"/>
    </source>
</evidence>
<feature type="region of interest" description="Disordered" evidence="2">
    <location>
        <begin position="247"/>
        <end position="274"/>
    </location>
</feature>
<accession>A0A835NPA4</accession>
<dbReference type="PANTHER" id="PTHR22774">
    <property type="entry name" value="CHOREIN N-TERMINAL DOMAIN-CONTAINING PROTEIN"/>
    <property type="match status" value="1"/>
</dbReference>
<keyword evidence="1" id="KW-0175">Coiled coil</keyword>
<gene>
    <name evidence="3" type="ORF">IHE44_000882</name>
    <name evidence="4" type="ORF">IHE44_0012141</name>
</gene>
<dbReference type="Pfam" id="PF24917">
    <property type="entry name" value="BLTP3A_B"/>
    <property type="match status" value="1"/>
</dbReference>
<feature type="compositionally biased region" description="Polar residues" evidence="2">
    <location>
        <begin position="1363"/>
        <end position="1372"/>
    </location>
</feature>
<feature type="compositionally biased region" description="Polar residues" evidence="2">
    <location>
        <begin position="251"/>
        <end position="274"/>
    </location>
</feature>
<feature type="region of interest" description="Disordered" evidence="2">
    <location>
        <begin position="1354"/>
        <end position="1387"/>
    </location>
</feature>
<reference evidence="3" key="1">
    <citation type="submission" date="2020-10" db="EMBL/GenBank/DDBJ databases">
        <title>Feather gene expression reveals the developmental basis of iridescence in African starlings.</title>
        <authorList>
            <person name="Rubenstein D.R."/>
        </authorList>
    </citation>
    <scope>NUCLEOTIDE SEQUENCE</scope>
    <source>
        <strain evidence="3">SS15</strain>
        <tissue evidence="3">Liver</tissue>
    </source>
</reference>
<dbReference type="Proteomes" id="UP000618051">
    <property type="component" value="Unassembled WGS sequence"/>
</dbReference>
<dbReference type="EMBL" id="JADDUC020000005">
    <property type="protein sequence ID" value="KAI1239036.1"/>
    <property type="molecule type" value="Genomic_DNA"/>
</dbReference>
<dbReference type="OrthoDB" id="43807at2759"/>
<feature type="region of interest" description="Disordered" evidence="2">
    <location>
        <begin position="388"/>
        <end position="428"/>
    </location>
</feature>
<feature type="coiled-coil region" evidence="1">
    <location>
        <begin position="1388"/>
        <end position="1422"/>
    </location>
</feature>
<dbReference type="InterPro" id="IPR026728">
    <property type="entry name" value="BLTP3A/B"/>
</dbReference>
<proteinExistence type="predicted"/>
<evidence type="ECO:0000313" key="3">
    <source>
        <dbReference type="EMBL" id="KAG0118526.1"/>
    </source>
</evidence>
<dbReference type="EMBL" id="JADDUC010000109">
    <property type="protein sequence ID" value="KAG0118526.1"/>
    <property type="molecule type" value="Genomic_DNA"/>
</dbReference>
<reference evidence="4 5" key="2">
    <citation type="journal article" date="2021" name="J. Hered.">
        <title>Feather Gene Expression Elucidates the Developmental Basis of Plumage Iridescence in African Starlings.</title>
        <authorList>
            <person name="Rubenstein D.R."/>
            <person name="Corvelo A."/>
            <person name="MacManes M.D."/>
            <person name="Maia R."/>
            <person name="Narzisi G."/>
            <person name="Rousaki A."/>
            <person name="Vandenabeele P."/>
            <person name="Shawkey M.D."/>
            <person name="Solomon J."/>
        </authorList>
    </citation>
    <scope>NUCLEOTIDE SEQUENCE [LARGE SCALE GENOMIC DNA]</scope>
    <source>
        <strain evidence="4">SS15</strain>
    </source>
</reference>
<evidence type="ECO:0008006" key="6">
    <source>
        <dbReference type="Google" id="ProtNLM"/>
    </source>
</evidence>
<sequence>MLFTKNLSPDKINLSTLKGEGQLTNLELDQEVLQNMLDLPTWLAINKVFCNKASIRSLDKVIMEMSTCEEPRAPNGPSPIATASGQSEYGFAEKVVEGISVSVNSIIIRIGAKAFNASFELSQLRIYSVNANWEHADLRFTRIQEAQRGEVLTFKEINWQMIRIEADAIQSSKHEIMSAPVRLITNQSKIRVTLKRRIQLKDCNVVASKLVLILDDLLWVLTDSQLKAMVQYAKSLSEAIEKSAEQRKSLASETAQNSAPAPSSQQVKAHQTTAAPDQNDAIVKLFNDFDVKETSYHLVISHLDLHICDDIHSKEKDPNRRVTGGAMQLSFSYLTVDYYPFHKAGDSCDHWMHYSDATKTRSGWAKELLNEFKSNVELLKQAVKDQVIDSPPKSPPALSPQNLQTGKEQIPKGTSRASSVSSQQPKGKLMSSPIVVRLADFNIYQVSTADQCRSSPKALISCNKKSLYLPPEMPAIHIEFTEYYYPDGKDFPIPCPNLYGQLNALQFTLDQRSILWLNQFVLDLKQSLIQFMAMYKLNDNSKSDEHVDVRVDGLMLKIIIPFESKPEIHKDQPRALSIQSSEMIATNTRCSPNCRHSDLEALFQNFKDSEFFSRTFTTFPKSPKNFNLLHPIFQRHAHEQDTKMHDVYKGYIIPELNKYALKTSAATDVWAVHFSQFWIDYEGTKSGKGRPVSFVDSFPLSLWICQPIRFAKSQKELASHNQTALNIPKSESSDLSNRLQRKKLLKEYYSSEMEPSTNGIQMYETSGVLSESSSSDADVHVLVHVQKHVSVQINHYQYLFLLFLHESLVLLLENLRKDVEAVTGKPAKETDVCIGILLKSAEVALLLHPVTQGNPCKSPVEGEGSPVASELSPLGNGETLTSESKLVGSKIVEAGITNFGYVNDCKPLNAEVNKGILLDPLLFKSESNMDFQKAMSFSDDASDKGLGDTSEGGSSGLFSRSDSEEVCGPLSEKSSLNPRDLVSILNKREESTEFFIDKEDDRHIFSNKLNGQEGTTEGCPNQVADLETQTALESEELEINKDNVTSVKMFASQSSSSAKPKERCSSNLPAFSVSYKNMKRSPSQVSLDTISIDSMMLEDHLIESDGSDSQSFLEKGITATNYQSPSENVHEGDTVIENCDGSSPDAMSAASENAHETSEEMMSVVVFQVLGVNGEIDIRGEDTEICLQVNQVIPNQLGNIGVRQYLCNRTVGSDCKSVAGPVNSSPEISLRWESGPSAVVHSLLAVKNGFLQCHVENFSAEFLTSSLTNIQHFLEDETVAEVMPMKIKVSNAKINLKDDSPRENLKASELVPIKLHIDILWIERNDDGTFLIRDNQKVNDVSKMKNSSGTLQQAVGSVECKTQDQATQTTWETPRPSKSSRDSSDSLKNELIEENECLKQELAKAKMALAEVQMEKDALLHRMKKMNPHFLCLIVSPVAGFEVLRLTRGSQWCSTKQCSAHSADFSGSDLILVTTGNLRAQAAQRWSFRALENAFAVRIAMLQPVTVDVSPVRAALQSSGAERRCRQGAERGGRHRPGKAFLKNYKNYVTPSISFPSRSNVRNMVNSHRNINQISVFVMYFSFEISNTFYLVGHWGRMQVLLHISVVRAKLSIIFPNRASGHVHCAIYLLSLSLRRADLHPGSTLAGNQDIMAFTPGLKSSWLETQFLFYAIDIHSEEQKTSLLVLSNDKTIKEFLGRLSALSGILENGRKQKVYAHTLPLQRLSANLKESLHAEHAEDTCEKVFIRQCIIKRCICQRCAYELASTEYLQHCLKEPKIHEKWLISVAGKVTQFKRSLQQNRELQKGLDLVANIFSYTSYPWKH</sequence>